<accession>A0A2J7ZGN5</accession>
<evidence type="ECO:0000313" key="3">
    <source>
        <dbReference type="Proteomes" id="UP000236333"/>
    </source>
</evidence>
<proteinExistence type="predicted"/>
<keyword evidence="3" id="KW-1185">Reference proteome</keyword>
<feature type="compositionally biased region" description="Polar residues" evidence="1">
    <location>
        <begin position="151"/>
        <end position="172"/>
    </location>
</feature>
<feature type="compositionally biased region" description="Low complexity" evidence="1">
    <location>
        <begin position="216"/>
        <end position="230"/>
    </location>
</feature>
<protein>
    <submittedName>
        <fullName evidence="2">Uncharacterized protein</fullName>
    </submittedName>
</protein>
<reference evidence="2 3" key="1">
    <citation type="journal article" date="2017" name="Mol. Biol. Evol.">
        <title>The 4-celled Tetrabaena socialis nuclear genome reveals the essential components for genetic control of cell number at the origin of multicellularity in the volvocine lineage.</title>
        <authorList>
            <person name="Featherston J."/>
            <person name="Arakaki Y."/>
            <person name="Hanschen E.R."/>
            <person name="Ferris P.J."/>
            <person name="Michod R.E."/>
            <person name="Olson B.J.S.C."/>
            <person name="Nozaki H."/>
            <person name="Durand P.M."/>
        </authorList>
    </citation>
    <scope>NUCLEOTIDE SEQUENCE [LARGE SCALE GENOMIC DNA]</scope>
    <source>
        <strain evidence="2 3">NIES-571</strain>
    </source>
</reference>
<gene>
    <name evidence="2" type="ORF">TSOC_014783</name>
</gene>
<name>A0A2J7ZGN5_9CHLO</name>
<evidence type="ECO:0000256" key="1">
    <source>
        <dbReference type="SAM" id="MobiDB-lite"/>
    </source>
</evidence>
<feature type="region of interest" description="Disordered" evidence="1">
    <location>
        <begin position="1"/>
        <end position="89"/>
    </location>
</feature>
<dbReference type="AlphaFoldDB" id="A0A2J7ZGN5"/>
<feature type="region of interest" description="Disordered" evidence="1">
    <location>
        <begin position="257"/>
        <end position="319"/>
    </location>
</feature>
<sequence>MKRLILSCFRPRPVKHDDNIGEVSAAQQKTPSPDDADRPSRSSGRGAGARKLDPTGAQLHLQRPSSARDEPGAPRSATEEAPLSGVRTASGYTVPARAAALQPAHTASVKTPVETPEALSAAKHAAMTLKLRRAMVRRHSAAGPAVGARSTAPQHGSSPQFSGMLATGNSISAPDHAAQQPPTATVDGSAASATVGAGPTTRWELLRTAVSVTGRSTTTAPFSAPSSNLRLPPGLLAGALRTPSSLPYTPVPYRHRRSVDASRDSTSFTTLAPASFEMTTGAALSRPRSRRMHDCPSAPRQASTSDKGTGRDAGTASDR</sequence>
<feature type="non-terminal residue" evidence="2">
    <location>
        <position position="319"/>
    </location>
</feature>
<dbReference type="Proteomes" id="UP000236333">
    <property type="component" value="Unassembled WGS sequence"/>
</dbReference>
<organism evidence="2 3">
    <name type="scientific">Tetrabaena socialis</name>
    <dbReference type="NCBI Taxonomy" id="47790"/>
    <lineage>
        <taxon>Eukaryota</taxon>
        <taxon>Viridiplantae</taxon>
        <taxon>Chlorophyta</taxon>
        <taxon>core chlorophytes</taxon>
        <taxon>Chlorophyceae</taxon>
        <taxon>CS clade</taxon>
        <taxon>Chlamydomonadales</taxon>
        <taxon>Tetrabaenaceae</taxon>
        <taxon>Tetrabaena</taxon>
    </lineage>
</organism>
<comment type="caution">
    <text evidence="2">The sequence shown here is derived from an EMBL/GenBank/DDBJ whole genome shotgun (WGS) entry which is preliminary data.</text>
</comment>
<evidence type="ECO:0000313" key="2">
    <source>
        <dbReference type="EMBL" id="PNG99434.1"/>
    </source>
</evidence>
<feature type="region of interest" description="Disordered" evidence="1">
    <location>
        <begin position="138"/>
        <end position="230"/>
    </location>
</feature>
<dbReference type="EMBL" id="PGGS01002910">
    <property type="protein sequence ID" value="PNG99434.1"/>
    <property type="molecule type" value="Genomic_DNA"/>
</dbReference>